<dbReference type="AlphaFoldDB" id="A0A3M2M4K8"/>
<comment type="caution">
    <text evidence="2">The sequence shown here is derived from an EMBL/GenBank/DDBJ whole genome shotgun (WGS) entry which is preliminary data.</text>
</comment>
<organism evidence="2 3">
    <name type="scientific">Streptomyces triticirhizae</name>
    <dbReference type="NCBI Taxonomy" id="2483353"/>
    <lineage>
        <taxon>Bacteria</taxon>
        <taxon>Bacillati</taxon>
        <taxon>Actinomycetota</taxon>
        <taxon>Actinomycetes</taxon>
        <taxon>Kitasatosporales</taxon>
        <taxon>Streptomycetaceae</taxon>
        <taxon>Streptomyces</taxon>
    </lineage>
</organism>
<keyword evidence="3" id="KW-1185">Reference proteome</keyword>
<dbReference type="Proteomes" id="UP000278673">
    <property type="component" value="Unassembled WGS sequence"/>
</dbReference>
<proteinExistence type="predicted"/>
<protein>
    <recommendedName>
        <fullName evidence="1">DUF5655 domain-containing protein</fullName>
    </recommendedName>
</protein>
<evidence type="ECO:0000259" key="1">
    <source>
        <dbReference type="Pfam" id="PF18899"/>
    </source>
</evidence>
<dbReference type="RefSeq" id="WP_122183028.1">
    <property type="nucleotide sequence ID" value="NZ_RFFJ01000025.1"/>
</dbReference>
<reference evidence="2 3" key="1">
    <citation type="submission" date="2018-10" db="EMBL/GenBank/DDBJ databases">
        <title>Isolation, diversity and antifungal activity of actinobacteria from wheat.</title>
        <authorList>
            <person name="Han C."/>
        </authorList>
    </citation>
    <scope>NUCLEOTIDE SEQUENCE [LARGE SCALE GENOMIC DNA]</scope>
    <source>
        <strain evidence="2 3">NEAU-YY642</strain>
    </source>
</reference>
<evidence type="ECO:0000313" key="3">
    <source>
        <dbReference type="Proteomes" id="UP000278673"/>
    </source>
</evidence>
<sequence>MTTRDWTVEDHLAGKPAEAVALYHRFAELVGHCGPFSLAVSKSCVTFKGSRRGFAGARPTRNGLRGYLDLQRRVDDPRFGSVAPYTKRLFVHQVSVSAMSELDDEFAGWIAEAYEVGEGAHLLTP</sequence>
<accession>A0A3M2M4K8</accession>
<feature type="domain" description="DUF5655" evidence="1">
    <location>
        <begin position="8"/>
        <end position="116"/>
    </location>
</feature>
<dbReference type="InterPro" id="IPR043714">
    <property type="entry name" value="DUF5655"/>
</dbReference>
<dbReference type="EMBL" id="RFFJ01000025">
    <property type="protein sequence ID" value="RMI43385.1"/>
    <property type="molecule type" value="Genomic_DNA"/>
</dbReference>
<name>A0A3M2M4K8_9ACTN</name>
<evidence type="ECO:0000313" key="2">
    <source>
        <dbReference type="EMBL" id="RMI43385.1"/>
    </source>
</evidence>
<dbReference type="Pfam" id="PF18899">
    <property type="entry name" value="DUF5655"/>
    <property type="match status" value="1"/>
</dbReference>
<gene>
    <name evidence="2" type="ORF">EBN88_07490</name>
</gene>